<feature type="region of interest" description="Disordered" evidence="1">
    <location>
        <begin position="182"/>
        <end position="292"/>
    </location>
</feature>
<dbReference type="PANTHER" id="PTHR42088">
    <property type="entry name" value="YALI0F10131P"/>
    <property type="match status" value="1"/>
</dbReference>
<feature type="region of interest" description="Disordered" evidence="1">
    <location>
        <begin position="636"/>
        <end position="677"/>
    </location>
</feature>
<dbReference type="PANTHER" id="PTHR42088:SF1">
    <property type="entry name" value="YALI0F10131P"/>
    <property type="match status" value="1"/>
</dbReference>
<feature type="compositionally biased region" description="Basic and acidic residues" evidence="1">
    <location>
        <begin position="396"/>
        <end position="418"/>
    </location>
</feature>
<evidence type="ECO:0000313" key="4">
    <source>
        <dbReference type="Proteomes" id="UP000631181"/>
    </source>
</evidence>
<feature type="compositionally biased region" description="Polar residues" evidence="1">
    <location>
        <begin position="258"/>
        <end position="272"/>
    </location>
</feature>
<feature type="region of interest" description="Disordered" evidence="1">
    <location>
        <begin position="587"/>
        <end position="606"/>
    </location>
</feature>
<evidence type="ECO:0000313" key="3">
    <source>
        <dbReference type="EMBL" id="KAF7714313.1"/>
    </source>
</evidence>
<comment type="caution">
    <text evidence="3">The sequence shown here is derived from an EMBL/GenBank/DDBJ whole genome shotgun (WGS) entry which is preliminary data.</text>
</comment>
<feature type="compositionally biased region" description="Low complexity" evidence="1">
    <location>
        <begin position="542"/>
        <end position="551"/>
    </location>
</feature>
<keyword evidence="2" id="KW-1133">Transmembrane helix</keyword>
<dbReference type="EMBL" id="WIWV01000088">
    <property type="protein sequence ID" value="KAF7714313.1"/>
    <property type="molecule type" value="Genomic_DNA"/>
</dbReference>
<gene>
    <name evidence="3" type="ORF">PECM_008431</name>
</gene>
<sequence>MHHHDPELVMRHTIVQREVIPPLRLPLLVPSATTLPGTGMPSLVVRAPDSATTTDAKKCGGSTCETATSNMTTTVLPIVLGAGVPVICAIVVLVFLHRRHTKKLLHEDAMDKHKSLDFGMDDVTPKKPRKLPNGLEAEMSQPSHSKGLSLDVSPYLMPPVLNGSRDSLHSLARSIDDDKYRPAVFGAQDNGSVRSFPRNRGDDASSLAPSTRQAYAGNEDPNSGLLRNAQSMSRTSPPRYDSPPADQLPQRPPAAHHPNQSGPPSRVTSPTSDAGKAHDRAVSPQEPAFPRQNNINSMAELHFEVEPPIIQHTQATPQEEHPGYPLSDHGEPGPHGQAVTTMPTPRISFPASDITVSDYGDDRKPDLTINVHAAEDHRPHMTDGQSPHLDQSPSDAHQEAQRKLDVEFDQNNRPDTRRLTLGVRPLPPEDPADNPEQRANRIRSFYKEYFDDSKRETTYYQDFGPEFYEDGGYIYDPSTGDYYDSTAPPALPYAEPVTRRAMTPPPRAPPRFQGQARHMATNSAGHNNYGGPGPRAFSSASGRMPGARGAPQRPPPAPTPLQMLPTPHMLKDDSIFMAADFAPAYGVRDRRDGRPETPTGGMMPYSPTIRAHTPLASAFDDLSVMPSPHALRKSGTYTSLDFAPPPRFKNSDGGSDAGSIRSNRTGISNHHMNNIRNGNYRVSRLPTDMVGTRDDMITSLRPTMDLTR</sequence>
<feature type="region of interest" description="Disordered" evidence="1">
    <location>
        <begin position="378"/>
        <end position="439"/>
    </location>
</feature>
<reference evidence="3" key="1">
    <citation type="journal article" date="2020" name="Front. Microbiol.">
        <title>Gene regulatory networks of Penicillium echinulatum 2HH and Penicillium oxalicum 114-2 inferred by a computational biology approach.</title>
        <authorList>
            <person name="Lenz A.R."/>
            <person name="Galan-Vasquez E."/>
            <person name="Balbinot E."/>
            <person name="De Abreu F.P."/>
            <person name="De Oliveira N.S."/>
            <person name="Da Rosa L.O."/>
            <person name="De Avila E Silva S."/>
            <person name="Camassola M."/>
            <person name="Dillon A.J.P."/>
            <person name="Perez-Rueda E."/>
        </authorList>
    </citation>
    <scope>NUCLEOTIDE SEQUENCE</scope>
    <source>
        <strain evidence="3">S1M29</strain>
    </source>
</reference>
<keyword evidence="4" id="KW-1185">Reference proteome</keyword>
<accession>A0A8J8W354</accession>
<feature type="compositionally biased region" description="Polar residues" evidence="1">
    <location>
        <begin position="660"/>
        <end position="677"/>
    </location>
</feature>
<feature type="region of interest" description="Disordered" evidence="1">
    <location>
        <begin position="522"/>
        <end position="558"/>
    </location>
</feature>
<evidence type="ECO:0000256" key="2">
    <source>
        <dbReference type="SAM" id="Phobius"/>
    </source>
</evidence>
<dbReference type="Proteomes" id="UP000631181">
    <property type="component" value="Unassembled WGS sequence"/>
</dbReference>
<protein>
    <submittedName>
        <fullName evidence="3">Uncharacterized protein</fullName>
    </submittedName>
</protein>
<feature type="compositionally biased region" description="Polar residues" evidence="1">
    <location>
        <begin position="383"/>
        <end position="395"/>
    </location>
</feature>
<evidence type="ECO:0000256" key="1">
    <source>
        <dbReference type="SAM" id="MobiDB-lite"/>
    </source>
</evidence>
<keyword evidence="2" id="KW-0812">Transmembrane</keyword>
<feature type="region of interest" description="Disordered" evidence="1">
    <location>
        <begin position="316"/>
        <end position="365"/>
    </location>
</feature>
<organism evidence="3 4">
    <name type="scientific">Penicillium ucsense</name>
    <dbReference type="NCBI Taxonomy" id="2839758"/>
    <lineage>
        <taxon>Eukaryota</taxon>
        <taxon>Fungi</taxon>
        <taxon>Dikarya</taxon>
        <taxon>Ascomycota</taxon>
        <taxon>Pezizomycotina</taxon>
        <taxon>Eurotiomycetes</taxon>
        <taxon>Eurotiomycetidae</taxon>
        <taxon>Eurotiales</taxon>
        <taxon>Aspergillaceae</taxon>
        <taxon>Penicillium</taxon>
    </lineage>
</organism>
<dbReference type="AlphaFoldDB" id="A0A8J8W354"/>
<proteinExistence type="predicted"/>
<feature type="transmembrane region" description="Helical" evidence="2">
    <location>
        <begin position="75"/>
        <end position="96"/>
    </location>
</feature>
<dbReference type="OrthoDB" id="5417135at2759"/>
<feature type="compositionally biased region" description="Basic and acidic residues" evidence="1">
    <location>
        <begin position="318"/>
        <end position="332"/>
    </location>
</feature>
<name>A0A8J8W354_9EURO</name>
<keyword evidence="2" id="KW-0472">Membrane</keyword>
<feature type="region of interest" description="Disordered" evidence="1">
    <location>
        <begin position="116"/>
        <end position="151"/>
    </location>
</feature>